<evidence type="ECO:0000259" key="6">
    <source>
        <dbReference type="Pfam" id="PF04542"/>
    </source>
</evidence>
<keyword evidence="4" id="KW-0804">Transcription</keyword>
<feature type="domain" description="RNA polymerase sigma-70 region 2" evidence="6">
    <location>
        <begin position="25"/>
        <end position="90"/>
    </location>
</feature>
<keyword evidence="3" id="KW-0731">Sigma factor</keyword>
<comment type="caution">
    <text evidence="8">The sequence shown here is derived from an EMBL/GenBank/DDBJ whole genome shotgun (WGS) entry which is preliminary data.</text>
</comment>
<dbReference type="EMBL" id="LCMS01000001">
    <property type="protein sequence ID" value="KKU41797.1"/>
    <property type="molecule type" value="Genomic_DNA"/>
</dbReference>
<name>A0A0G1QAH5_9BACT</name>
<dbReference type="InterPro" id="IPR013324">
    <property type="entry name" value="RNA_pol_sigma_r3/r4-like"/>
</dbReference>
<evidence type="ECO:0000313" key="8">
    <source>
        <dbReference type="EMBL" id="KKU41797.1"/>
    </source>
</evidence>
<keyword evidence="2" id="KW-0805">Transcription regulation</keyword>
<dbReference type="InterPro" id="IPR007627">
    <property type="entry name" value="RNA_pol_sigma70_r2"/>
</dbReference>
<dbReference type="Proteomes" id="UP000034795">
    <property type="component" value="Unassembled WGS sequence"/>
</dbReference>
<evidence type="ECO:0000256" key="3">
    <source>
        <dbReference type="ARBA" id="ARBA00023082"/>
    </source>
</evidence>
<feature type="region of interest" description="Disordered" evidence="5">
    <location>
        <begin position="181"/>
        <end position="203"/>
    </location>
</feature>
<gene>
    <name evidence="8" type="ORF">UX57_C0001G0021</name>
</gene>
<protein>
    <recommendedName>
        <fullName evidence="10">RNA polymerase, sigma-24 subunit, ECF subfamily</fullName>
    </recommendedName>
</protein>
<dbReference type="PANTHER" id="PTHR43133">
    <property type="entry name" value="RNA POLYMERASE ECF-TYPE SIGMA FACTO"/>
    <property type="match status" value="1"/>
</dbReference>
<evidence type="ECO:0008006" key="10">
    <source>
        <dbReference type="Google" id="ProtNLM"/>
    </source>
</evidence>
<dbReference type="AlphaFoldDB" id="A0A0G1QAH5"/>
<comment type="similarity">
    <text evidence="1">Belongs to the sigma-70 factor family. ECF subfamily.</text>
</comment>
<dbReference type="InterPro" id="IPR013325">
    <property type="entry name" value="RNA_pol_sigma_r2"/>
</dbReference>
<evidence type="ECO:0000256" key="2">
    <source>
        <dbReference type="ARBA" id="ARBA00023015"/>
    </source>
</evidence>
<dbReference type="CDD" id="cd06171">
    <property type="entry name" value="Sigma70_r4"/>
    <property type="match status" value="1"/>
</dbReference>
<evidence type="ECO:0000256" key="4">
    <source>
        <dbReference type="ARBA" id="ARBA00023163"/>
    </source>
</evidence>
<dbReference type="PANTHER" id="PTHR43133:SF57">
    <property type="entry name" value="RNA POLYMERASE SIGMA-70 FACTOR"/>
    <property type="match status" value="1"/>
</dbReference>
<proteinExistence type="inferred from homology"/>
<dbReference type="GO" id="GO:0003677">
    <property type="term" value="F:DNA binding"/>
    <property type="evidence" value="ECO:0007669"/>
    <property type="project" value="InterPro"/>
</dbReference>
<dbReference type="Pfam" id="PF08281">
    <property type="entry name" value="Sigma70_r4_2"/>
    <property type="match status" value="1"/>
</dbReference>
<feature type="domain" description="RNA polymerase sigma factor 70 region 4 type 2" evidence="7">
    <location>
        <begin position="123"/>
        <end position="173"/>
    </location>
</feature>
<dbReference type="InterPro" id="IPR039425">
    <property type="entry name" value="RNA_pol_sigma-70-like"/>
</dbReference>
<dbReference type="Pfam" id="PF04542">
    <property type="entry name" value="Sigma70_r2"/>
    <property type="match status" value="1"/>
</dbReference>
<dbReference type="SUPFAM" id="SSF88946">
    <property type="entry name" value="Sigma2 domain of RNA polymerase sigma factors"/>
    <property type="match status" value="1"/>
</dbReference>
<evidence type="ECO:0000313" key="9">
    <source>
        <dbReference type="Proteomes" id="UP000034795"/>
    </source>
</evidence>
<dbReference type="InterPro" id="IPR014284">
    <property type="entry name" value="RNA_pol_sigma-70_dom"/>
</dbReference>
<reference evidence="8 9" key="1">
    <citation type="journal article" date="2015" name="Nature">
        <title>rRNA introns, odd ribosomes, and small enigmatic genomes across a large radiation of phyla.</title>
        <authorList>
            <person name="Brown C.T."/>
            <person name="Hug L.A."/>
            <person name="Thomas B.C."/>
            <person name="Sharon I."/>
            <person name="Castelle C.J."/>
            <person name="Singh A."/>
            <person name="Wilkins M.J."/>
            <person name="Williams K.H."/>
            <person name="Banfield J.F."/>
        </authorList>
    </citation>
    <scope>NUCLEOTIDE SEQUENCE [LARGE SCALE GENOMIC DNA]</scope>
</reference>
<dbReference type="InterPro" id="IPR036388">
    <property type="entry name" value="WH-like_DNA-bd_sf"/>
</dbReference>
<evidence type="ECO:0000256" key="5">
    <source>
        <dbReference type="SAM" id="MobiDB-lite"/>
    </source>
</evidence>
<dbReference type="GO" id="GO:0016987">
    <property type="term" value="F:sigma factor activity"/>
    <property type="evidence" value="ECO:0007669"/>
    <property type="project" value="UniProtKB-KW"/>
</dbReference>
<evidence type="ECO:0000256" key="1">
    <source>
        <dbReference type="ARBA" id="ARBA00010641"/>
    </source>
</evidence>
<organism evidence="8 9">
    <name type="scientific">Candidatus Uhrbacteria bacterium GW2011_GWE2_46_68</name>
    <dbReference type="NCBI Taxonomy" id="1618994"/>
    <lineage>
        <taxon>Bacteria</taxon>
        <taxon>Candidatus Uhriibacteriota</taxon>
    </lineage>
</organism>
<dbReference type="STRING" id="1618994.UX57_C0001G0021"/>
<dbReference type="NCBIfam" id="TIGR02937">
    <property type="entry name" value="sigma70-ECF"/>
    <property type="match status" value="1"/>
</dbReference>
<dbReference type="Gene3D" id="1.10.10.10">
    <property type="entry name" value="Winged helix-like DNA-binding domain superfamily/Winged helix DNA-binding domain"/>
    <property type="match status" value="1"/>
</dbReference>
<sequence>MQGSKEQFLLYRLRTHRDSRAFACLFNEHKDPIFRYLKAKLPTVQDAEDALSTTFLRLWNYVITSPVDHVSSLTFTIAKGVIADFYRQRKVDIPLTNEEGEDLPLAGEDGKEGIEQRVEVSLIKRIIPTLKSEHQDVIILRFVQGLSVREAARYLQKSESAVRVTLHRAIKELRIKFEQKHCEPPHVSPNSAGTQGDHPVNRP</sequence>
<accession>A0A0G1QAH5</accession>
<dbReference type="SUPFAM" id="SSF88659">
    <property type="entry name" value="Sigma3 and sigma4 domains of RNA polymerase sigma factors"/>
    <property type="match status" value="1"/>
</dbReference>
<evidence type="ECO:0000259" key="7">
    <source>
        <dbReference type="Pfam" id="PF08281"/>
    </source>
</evidence>
<dbReference type="InterPro" id="IPR013249">
    <property type="entry name" value="RNA_pol_sigma70_r4_t2"/>
</dbReference>
<dbReference type="Gene3D" id="1.10.1740.10">
    <property type="match status" value="1"/>
</dbReference>
<dbReference type="GO" id="GO:0006352">
    <property type="term" value="P:DNA-templated transcription initiation"/>
    <property type="evidence" value="ECO:0007669"/>
    <property type="project" value="InterPro"/>
</dbReference>